<organism evidence="2 3">
    <name type="scientific">Tetrahymena thermophila (strain SB210)</name>
    <dbReference type="NCBI Taxonomy" id="312017"/>
    <lineage>
        <taxon>Eukaryota</taxon>
        <taxon>Sar</taxon>
        <taxon>Alveolata</taxon>
        <taxon>Ciliophora</taxon>
        <taxon>Intramacronucleata</taxon>
        <taxon>Oligohymenophorea</taxon>
        <taxon>Hymenostomatida</taxon>
        <taxon>Tetrahymenina</taxon>
        <taxon>Tetrahymenidae</taxon>
        <taxon>Tetrahymena</taxon>
    </lineage>
</organism>
<dbReference type="KEGG" id="tet:TTHERM_000845778"/>
<dbReference type="SUPFAM" id="SSF57184">
    <property type="entry name" value="Growth factor receptor domain"/>
    <property type="match status" value="1"/>
</dbReference>
<accession>W7XJY5</accession>
<dbReference type="AlphaFoldDB" id="W7XJY5"/>
<evidence type="ECO:0000313" key="3">
    <source>
        <dbReference type="Proteomes" id="UP000009168"/>
    </source>
</evidence>
<sequence length="278" mass="32555">MKYKLLVLFLSLINSLFRSQATDRTCDLTQIYLKDKLFCDKCIDNCLICDSNQECQKCKDGFYLDMNFQCQKTCQIRQFQSQENSICQICPIPNCLQCSNMYTCDQCINSFSLSDDKTQCIGCKKEDQMIINGQNRCSLQCYAFLNTVQYENCSKYNEFQDLNIQFSVFQTQPLETLLQINKYTTAITNEDIVIGITKTQVHLFHTYPNLQLYKIFSLQNPIIDQVIVNDQLIILFKKGQFTYLIGVIDFYEQSIKFPLTYLITSFQIPFLTQKYEIQ</sequence>
<protein>
    <recommendedName>
        <fullName evidence="4">Transmembrane protein</fullName>
    </recommendedName>
</protein>
<keyword evidence="1" id="KW-0732">Signal</keyword>
<evidence type="ECO:0000313" key="2">
    <source>
        <dbReference type="EMBL" id="EWS76056.1"/>
    </source>
</evidence>
<feature type="signal peptide" evidence="1">
    <location>
        <begin position="1"/>
        <end position="21"/>
    </location>
</feature>
<dbReference type="Gene3D" id="2.10.220.10">
    <property type="entry name" value="Hormone Receptor, Insulin-like Growth Factor Receptor 1, Chain A, domain 2"/>
    <property type="match status" value="1"/>
</dbReference>
<dbReference type="InterPro" id="IPR009030">
    <property type="entry name" value="Growth_fac_rcpt_cys_sf"/>
</dbReference>
<dbReference type="InParanoid" id="W7XJY5"/>
<dbReference type="EMBL" id="GG662825">
    <property type="protein sequence ID" value="EWS76056.1"/>
    <property type="molecule type" value="Genomic_DNA"/>
</dbReference>
<dbReference type="Proteomes" id="UP000009168">
    <property type="component" value="Unassembled WGS sequence"/>
</dbReference>
<proteinExistence type="predicted"/>
<evidence type="ECO:0008006" key="4">
    <source>
        <dbReference type="Google" id="ProtNLM"/>
    </source>
</evidence>
<gene>
    <name evidence="2" type="ORF">TTHERM_000845778</name>
</gene>
<dbReference type="InterPro" id="IPR006212">
    <property type="entry name" value="Furin_repeat"/>
</dbReference>
<dbReference type="RefSeq" id="XP_012651407.1">
    <property type="nucleotide sequence ID" value="XM_012795953.1"/>
</dbReference>
<reference evidence="3" key="1">
    <citation type="journal article" date="2006" name="PLoS Biol.">
        <title>Macronuclear genome sequence of the ciliate Tetrahymena thermophila, a model eukaryote.</title>
        <authorList>
            <person name="Eisen J.A."/>
            <person name="Coyne R.S."/>
            <person name="Wu M."/>
            <person name="Wu D."/>
            <person name="Thiagarajan M."/>
            <person name="Wortman J.R."/>
            <person name="Badger J.H."/>
            <person name="Ren Q."/>
            <person name="Amedeo P."/>
            <person name="Jones K.M."/>
            <person name="Tallon L.J."/>
            <person name="Delcher A.L."/>
            <person name="Salzberg S.L."/>
            <person name="Silva J.C."/>
            <person name="Haas B.J."/>
            <person name="Majoros W.H."/>
            <person name="Farzad M."/>
            <person name="Carlton J.M."/>
            <person name="Smith R.K. Jr."/>
            <person name="Garg J."/>
            <person name="Pearlman R.E."/>
            <person name="Karrer K.M."/>
            <person name="Sun L."/>
            <person name="Manning G."/>
            <person name="Elde N.C."/>
            <person name="Turkewitz A.P."/>
            <person name="Asai D.J."/>
            <person name="Wilkes D.E."/>
            <person name="Wang Y."/>
            <person name="Cai H."/>
            <person name="Collins K."/>
            <person name="Stewart B.A."/>
            <person name="Lee S.R."/>
            <person name="Wilamowska K."/>
            <person name="Weinberg Z."/>
            <person name="Ruzzo W.L."/>
            <person name="Wloga D."/>
            <person name="Gaertig J."/>
            <person name="Frankel J."/>
            <person name="Tsao C.-C."/>
            <person name="Gorovsky M.A."/>
            <person name="Keeling P.J."/>
            <person name="Waller R.F."/>
            <person name="Patron N.J."/>
            <person name="Cherry J.M."/>
            <person name="Stover N.A."/>
            <person name="Krieger C.J."/>
            <person name="del Toro C."/>
            <person name="Ryder H.F."/>
            <person name="Williamson S.C."/>
            <person name="Barbeau R.A."/>
            <person name="Hamilton E.P."/>
            <person name="Orias E."/>
        </authorList>
    </citation>
    <scope>NUCLEOTIDE SEQUENCE [LARGE SCALE GENOMIC DNA]</scope>
    <source>
        <strain evidence="3">SB210</strain>
    </source>
</reference>
<keyword evidence="3" id="KW-1185">Reference proteome</keyword>
<evidence type="ECO:0000256" key="1">
    <source>
        <dbReference type="SAM" id="SignalP"/>
    </source>
</evidence>
<name>W7XJY5_TETTS</name>
<dbReference type="GeneID" id="24440901"/>
<dbReference type="OrthoDB" id="10066840at2759"/>
<dbReference type="SMART" id="SM00261">
    <property type="entry name" value="FU"/>
    <property type="match status" value="2"/>
</dbReference>
<feature type="chain" id="PRO_5004907000" description="Transmembrane protein" evidence="1">
    <location>
        <begin position="22"/>
        <end position="278"/>
    </location>
</feature>